<evidence type="ECO:0000313" key="2">
    <source>
        <dbReference type="Proteomes" id="UP001195941"/>
    </source>
</evidence>
<reference evidence="1 2" key="1">
    <citation type="journal article" date="2021" name="Arch. Microbiol.">
        <title>Thalassobius aquimarinus sp. nov., isolated from the Sea of Japan seashore.</title>
        <authorList>
            <person name="Kurilenko V.V."/>
            <person name="Romanenko L.A."/>
            <person name="Chernysheva N.Y."/>
            <person name="Velansky P.V."/>
            <person name="Tekutyeva L.A."/>
            <person name="Isaeva M.P."/>
            <person name="Mikhailov V.V."/>
        </authorList>
    </citation>
    <scope>NUCLEOTIDE SEQUENCE [LARGE SCALE GENOMIC DNA]</scope>
    <source>
        <strain evidence="1 2">KMM 8518</strain>
    </source>
</reference>
<dbReference type="RefSeq" id="WP_212700150.1">
    <property type="nucleotide sequence ID" value="NZ_JADMKU010000004.1"/>
</dbReference>
<protein>
    <recommendedName>
        <fullName evidence="3">DUF2914 domain-containing protein</fullName>
    </recommendedName>
</protein>
<keyword evidence="2" id="KW-1185">Reference proteome</keyword>
<accession>A0ABS5HNU6</accession>
<evidence type="ECO:0000313" key="1">
    <source>
        <dbReference type="EMBL" id="MBR9650631.1"/>
    </source>
</evidence>
<dbReference type="Proteomes" id="UP001195941">
    <property type="component" value="Unassembled WGS sequence"/>
</dbReference>
<gene>
    <name evidence="1" type="ORF">IT775_05795</name>
</gene>
<sequence length="167" mass="17890">MTGMAGILFLTALLVSPLGSGGKTPSGNVPGSGADATVQPVAGDVAQEVTIRVRILRRAPAGNLIRIAGSTTGQPVKTVAFRFEIQGAPTGKSYQLWFQDMGMKADGLPPAPIPDAQYRFRIDEAGNWTPEIPGFEAIDFARGEWMELRIKSTDGKEVKAARFTPFR</sequence>
<dbReference type="EMBL" id="JADMKU010000004">
    <property type="protein sequence ID" value="MBR9650631.1"/>
    <property type="molecule type" value="Genomic_DNA"/>
</dbReference>
<name>A0ABS5HNU6_9RHOB</name>
<comment type="caution">
    <text evidence="1">The sequence shown here is derived from an EMBL/GenBank/DDBJ whole genome shotgun (WGS) entry which is preliminary data.</text>
</comment>
<proteinExistence type="predicted"/>
<evidence type="ECO:0008006" key="3">
    <source>
        <dbReference type="Google" id="ProtNLM"/>
    </source>
</evidence>
<organism evidence="1 2">
    <name type="scientific">Thalassovita aquimarina</name>
    <dbReference type="NCBI Taxonomy" id="2785917"/>
    <lineage>
        <taxon>Bacteria</taxon>
        <taxon>Pseudomonadati</taxon>
        <taxon>Pseudomonadota</taxon>
        <taxon>Alphaproteobacteria</taxon>
        <taxon>Rhodobacterales</taxon>
        <taxon>Roseobacteraceae</taxon>
        <taxon>Thalassovita</taxon>
    </lineage>
</organism>